<feature type="domain" description="Reverse transcriptase Ty1/copia-type" evidence="1">
    <location>
        <begin position="2"/>
        <end position="139"/>
    </location>
</feature>
<dbReference type="AlphaFoldDB" id="A0A9Q3B9T4"/>
<keyword evidence="3" id="KW-1185">Reference proteome</keyword>
<organism evidence="2 3">
    <name type="scientific">Austropuccinia psidii MF-1</name>
    <dbReference type="NCBI Taxonomy" id="1389203"/>
    <lineage>
        <taxon>Eukaryota</taxon>
        <taxon>Fungi</taxon>
        <taxon>Dikarya</taxon>
        <taxon>Basidiomycota</taxon>
        <taxon>Pucciniomycotina</taxon>
        <taxon>Pucciniomycetes</taxon>
        <taxon>Pucciniales</taxon>
        <taxon>Sphaerophragmiaceae</taxon>
        <taxon>Austropuccinia</taxon>
    </lineage>
</organism>
<proteinExistence type="predicted"/>
<dbReference type="Pfam" id="PF07727">
    <property type="entry name" value="RVT_2"/>
    <property type="match status" value="1"/>
</dbReference>
<protein>
    <recommendedName>
        <fullName evidence="1">Reverse transcriptase Ty1/copia-type domain-containing protein</fullName>
    </recommendedName>
</protein>
<dbReference type="InterPro" id="IPR013103">
    <property type="entry name" value="RVT_2"/>
</dbReference>
<reference evidence="2" key="1">
    <citation type="submission" date="2021-03" db="EMBL/GenBank/DDBJ databases">
        <title>Draft genome sequence of rust myrtle Austropuccinia psidii MF-1, a brazilian biotype.</title>
        <authorList>
            <person name="Quecine M.C."/>
            <person name="Pachon D.M.R."/>
            <person name="Bonatelli M.L."/>
            <person name="Correr F.H."/>
            <person name="Franceschini L.M."/>
            <person name="Leite T.F."/>
            <person name="Margarido G.R.A."/>
            <person name="Almeida C.A."/>
            <person name="Ferrarezi J.A."/>
            <person name="Labate C.A."/>
        </authorList>
    </citation>
    <scope>NUCLEOTIDE SEQUENCE</scope>
    <source>
        <strain evidence="2">MF-1</strain>
    </source>
</reference>
<accession>A0A9Q3B9T4</accession>
<evidence type="ECO:0000313" key="2">
    <source>
        <dbReference type="EMBL" id="MBW0461446.1"/>
    </source>
</evidence>
<evidence type="ECO:0000313" key="3">
    <source>
        <dbReference type="Proteomes" id="UP000765509"/>
    </source>
</evidence>
<dbReference type="EMBL" id="AVOT02000160">
    <property type="protein sequence ID" value="MBW0461446.1"/>
    <property type="molecule type" value="Genomic_DNA"/>
</dbReference>
<dbReference type="Proteomes" id="UP000765509">
    <property type="component" value="Unassembled WGS sequence"/>
</dbReference>
<comment type="caution">
    <text evidence="2">The sequence shown here is derived from an EMBL/GenBank/DDBJ whole genome shotgun (WGS) entry which is preliminary data.</text>
</comment>
<name>A0A9Q3B9T4_9BASI</name>
<gene>
    <name evidence="2" type="ORF">O181_001161</name>
</gene>
<dbReference type="OrthoDB" id="3054497at2759"/>
<sequence length="222" mass="25046">MSRAYLYSLVEETVLMEPPTHFIPSLEGKALYGMKQVGHFWWLHLLGILEGLGFTSCKVDMSLYVFWRDKTIIAIWIHIDDGVITSSFPTEIKQFCKAICGNLEIKWLDNMKQIMGLECAFGEGEVTISLTRLTNNILDAYPRRIFQHDSPLLPILKTTSSVKGFIMEATPFRSVVGSLAYLVSGLRPDLAFGVNYLARSSKALTAAHWAILDYLMGYLLKT</sequence>
<evidence type="ECO:0000259" key="1">
    <source>
        <dbReference type="Pfam" id="PF07727"/>
    </source>
</evidence>